<evidence type="ECO:0000259" key="6">
    <source>
        <dbReference type="PROSITE" id="PS51686"/>
    </source>
</evidence>
<sequence length="475" mass="52702">MIIAPNHSMPLAISELNIDEPSQRRALSYANTIHMLFDKVMTDKQPADRIVADYFREHKKHGSKDRKVIRETLFATFRWWGWLKQLGDYQQASNWLAMIALASKIEAKQFAGAASTWQQLSSLDINWQLDAPTLGDFVSVDELKQLTAYVNQAVGININASDLAPTWFWQHCFANKQADASSDANADSALNSEVTQQQLSLAAALSSRPPIWGRAQNVSAQTLVTELVKEQIDAQLSENINDAINLGHKNINLPALNAFKQGRLEIQDLGSQVIGYVCAVKDDEHWWDTCSGAGGKTLQLRSQMLMQNAHSSGSIVSSDIRKKPLQELQKRAKRAGFSGITTAPWQDESLPVDAISFDGVLVDAPCSCTGTWRRNPDMRWIDDESAINNKPELQLDILTRSAEAVKVGGKLVYATCSLAIAENQGVVEAFAKANTHFELQTLRHPFTDEQTQMLTVMPEQANSDGMFAAVFIRKS</sequence>
<protein>
    <submittedName>
        <fullName evidence="7">RsmB/NOP family class I SAM-dependent RNA methyltransferase</fullName>
    </submittedName>
</protein>
<dbReference type="GO" id="GO:0003723">
    <property type="term" value="F:RNA binding"/>
    <property type="evidence" value="ECO:0007669"/>
    <property type="project" value="UniProtKB-UniRule"/>
</dbReference>
<dbReference type="GO" id="GO:0009383">
    <property type="term" value="F:rRNA (cytosine-C5-)-methyltransferase activity"/>
    <property type="evidence" value="ECO:0007669"/>
    <property type="project" value="TreeGrafter"/>
</dbReference>
<feature type="binding site" evidence="5">
    <location>
        <position position="363"/>
    </location>
    <ligand>
        <name>S-adenosyl-L-methionine</name>
        <dbReference type="ChEBI" id="CHEBI:59789"/>
    </ligand>
</feature>
<dbReference type="Pfam" id="PF01189">
    <property type="entry name" value="Methyltr_RsmB-F"/>
    <property type="match status" value="1"/>
</dbReference>
<comment type="caution">
    <text evidence="5">Lacks conserved residue(s) required for the propagation of feature annotation.</text>
</comment>
<dbReference type="KEGG" id="smai:EXU30_16065"/>
<evidence type="ECO:0000256" key="4">
    <source>
        <dbReference type="ARBA" id="ARBA00022884"/>
    </source>
</evidence>
<name>A0A411PKG9_9GAMM</name>
<keyword evidence="4 5" id="KW-0694">RNA-binding</keyword>
<dbReference type="PRINTS" id="PR02008">
    <property type="entry name" value="RCMTFAMILY"/>
</dbReference>
<feature type="binding site" evidence="5">
    <location>
        <position position="319"/>
    </location>
    <ligand>
        <name>S-adenosyl-L-methionine</name>
        <dbReference type="ChEBI" id="CHEBI:59789"/>
    </ligand>
</feature>
<dbReference type="EMBL" id="CP036200">
    <property type="protein sequence ID" value="QBF84018.1"/>
    <property type="molecule type" value="Genomic_DNA"/>
</dbReference>
<feature type="active site" description="Nucleophile" evidence="5">
    <location>
        <position position="416"/>
    </location>
</feature>
<feature type="binding site" evidence="5">
    <location>
        <position position="347"/>
    </location>
    <ligand>
        <name>S-adenosyl-L-methionine</name>
        <dbReference type="ChEBI" id="CHEBI:59789"/>
    </ligand>
</feature>
<dbReference type="PROSITE" id="PS51686">
    <property type="entry name" value="SAM_MT_RSMB_NOP"/>
    <property type="match status" value="1"/>
</dbReference>
<reference evidence="7 8" key="1">
    <citation type="submission" date="2019-02" db="EMBL/GenBank/DDBJ databases">
        <title>Shewanella sp. D4-2 isolated from Dokdo Island.</title>
        <authorList>
            <person name="Baek K."/>
        </authorList>
    </citation>
    <scope>NUCLEOTIDE SEQUENCE [LARGE SCALE GENOMIC DNA]</scope>
    <source>
        <strain evidence="7 8">D4-2</strain>
    </source>
</reference>
<evidence type="ECO:0000256" key="3">
    <source>
        <dbReference type="ARBA" id="ARBA00022691"/>
    </source>
</evidence>
<dbReference type="InterPro" id="IPR001678">
    <property type="entry name" value="MeTrfase_RsmB-F_NOP2_dom"/>
</dbReference>
<dbReference type="AlphaFoldDB" id="A0A411PKG9"/>
<dbReference type="InterPro" id="IPR023267">
    <property type="entry name" value="RCMT"/>
</dbReference>
<comment type="similarity">
    <text evidence="5">Belongs to the class I-like SAM-binding methyltransferase superfamily. RsmB/NOP family.</text>
</comment>
<dbReference type="PANTHER" id="PTHR22807">
    <property type="entry name" value="NOP2 YEAST -RELATED NOL1/NOP2/FMU SUN DOMAIN-CONTAINING"/>
    <property type="match status" value="1"/>
</dbReference>
<dbReference type="SUPFAM" id="SSF53335">
    <property type="entry name" value="S-adenosyl-L-methionine-dependent methyltransferases"/>
    <property type="match status" value="1"/>
</dbReference>
<dbReference type="Proteomes" id="UP000291106">
    <property type="component" value="Chromosome"/>
</dbReference>
<evidence type="ECO:0000313" key="7">
    <source>
        <dbReference type="EMBL" id="QBF84018.1"/>
    </source>
</evidence>
<keyword evidence="3 5" id="KW-0949">S-adenosyl-L-methionine</keyword>
<dbReference type="Gene3D" id="3.40.50.150">
    <property type="entry name" value="Vaccinia Virus protein VP39"/>
    <property type="match status" value="1"/>
</dbReference>
<evidence type="ECO:0000256" key="5">
    <source>
        <dbReference type="PROSITE-ProRule" id="PRU01023"/>
    </source>
</evidence>
<evidence type="ECO:0000256" key="1">
    <source>
        <dbReference type="ARBA" id="ARBA00022603"/>
    </source>
</evidence>
<organism evidence="7 8">
    <name type="scientific">Shewanella maritima</name>
    <dbReference type="NCBI Taxonomy" id="2520507"/>
    <lineage>
        <taxon>Bacteria</taxon>
        <taxon>Pseudomonadati</taxon>
        <taxon>Pseudomonadota</taxon>
        <taxon>Gammaproteobacteria</taxon>
        <taxon>Alteromonadales</taxon>
        <taxon>Shewanellaceae</taxon>
        <taxon>Shewanella</taxon>
    </lineage>
</organism>
<feature type="domain" description="SAM-dependent MTase RsmB/NOP-type" evidence="6">
    <location>
        <begin position="199"/>
        <end position="474"/>
    </location>
</feature>
<keyword evidence="2 5" id="KW-0808">Transferase</keyword>
<gene>
    <name evidence="7" type="ORF">EXU30_16065</name>
</gene>
<evidence type="ECO:0000256" key="2">
    <source>
        <dbReference type="ARBA" id="ARBA00022679"/>
    </source>
</evidence>
<dbReference type="RefSeq" id="WP_130601709.1">
    <property type="nucleotide sequence ID" value="NZ_CP036200.1"/>
</dbReference>
<proteinExistence type="inferred from homology"/>
<dbReference type="InterPro" id="IPR029063">
    <property type="entry name" value="SAM-dependent_MTases_sf"/>
</dbReference>
<dbReference type="CDD" id="cd02440">
    <property type="entry name" value="AdoMet_MTases"/>
    <property type="match status" value="1"/>
</dbReference>
<accession>A0A411PKG9</accession>
<dbReference type="GO" id="GO:0005829">
    <property type="term" value="C:cytosol"/>
    <property type="evidence" value="ECO:0007669"/>
    <property type="project" value="TreeGrafter"/>
</dbReference>
<dbReference type="GO" id="GO:0070475">
    <property type="term" value="P:rRNA base methylation"/>
    <property type="evidence" value="ECO:0007669"/>
    <property type="project" value="TreeGrafter"/>
</dbReference>
<dbReference type="PANTHER" id="PTHR22807:SF61">
    <property type="entry name" value="NOL1_NOP2_SUN FAMILY PROTEIN _ ANTITERMINATION NUSB DOMAIN-CONTAINING PROTEIN"/>
    <property type="match status" value="1"/>
</dbReference>
<dbReference type="OrthoDB" id="9810297at2"/>
<keyword evidence="1 5" id="KW-0489">Methyltransferase</keyword>
<keyword evidence="8" id="KW-1185">Reference proteome</keyword>
<evidence type="ECO:0000313" key="8">
    <source>
        <dbReference type="Proteomes" id="UP000291106"/>
    </source>
</evidence>
<dbReference type="InterPro" id="IPR049560">
    <property type="entry name" value="MeTrfase_RsmB-F_NOP2_cat"/>
</dbReference>